<keyword evidence="1" id="KW-0812">Transmembrane</keyword>
<dbReference type="STRING" id="393003.SAMN05660461_4791"/>
<feature type="transmembrane region" description="Helical" evidence="1">
    <location>
        <begin position="21"/>
        <end position="39"/>
    </location>
</feature>
<keyword evidence="1" id="KW-0472">Membrane</keyword>
<reference evidence="2 3" key="1">
    <citation type="submission" date="2017-02" db="EMBL/GenBank/DDBJ databases">
        <authorList>
            <person name="Peterson S.W."/>
        </authorList>
    </citation>
    <scope>NUCLEOTIDE SEQUENCE [LARGE SCALE GENOMIC DNA]</scope>
    <source>
        <strain evidence="2 3">DSM 18108</strain>
    </source>
</reference>
<proteinExistence type="predicted"/>
<name>A0A1T5P815_9BACT</name>
<keyword evidence="1" id="KW-1133">Transmembrane helix</keyword>
<dbReference type="Proteomes" id="UP000190166">
    <property type="component" value="Unassembled WGS sequence"/>
</dbReference>
<gene>
    <name evidence="2" type="ORF">SAMN05660461_4791</name>
</gene>
<dbReference type="AlphaFoldDB" id="A0A1T5P815"/>
<protein>
    <submittedName>
        <fullName evidence="2">Uncharacterized protein</fullName>
    </submittedName>
</protein>
<feature type="transmembrane region" description="Helical" evidence="1">
    <location>
        <begin position="45"/>
        <end position="65"/>
    </location>
</feature>
<evidence type="ECO:0000313" key="2">
    <source>
        <dbReference type="EMBL" id="SKD08914.1"/>
    </source>
</evidence>
<accession>A0A1T5P815</accession>
<organism evidence="2 3">
    <name type="scientific">Chitinophaga ginsengisegetis</name>
    <dbReference type="NCBI Taxonomy" id="393003"/>
    <lineage>
        <taxon>Bacteria</taxon>
        <taxon>Pseudomonadati</taxon>
        <taxon>Bacteroidota</taxon>
        <taxon>Chitinophagia</taxon>
        <taxon>Chitinophagales</taxon>
        <taxon>Chitinophagaceae</taxon>
        <taxon>Chitinophaga</taxon>
    </lineage>
</organism>
<sequence>MQPLQYFTREGNVYTKKSQTAFFCLLALLLFGLIVFILYNNPTRGGIVSSLLIGVFAVIIALRVTGKLKIDVNARTISVQPVFFISPTEYRFEDFQNFLISKQSFIVTVNATAAMIMDKNGKRKSVMLHQTMFLTKPLQQVTMEIAGIMGLEEEDIA</sequence>
<keyword evidence="3" id="KW-1185">Reference proteome</keyword>
<dbReference type="EMBL" id="FUZZ01000004">
    <property type="protein sequence ID" value="SKD08914.1"/>
    <property type="molecule type" value="Genomic_DNA"/>
</dbReference>
<evidence type="ECO:0000313" key="3">
    <source>
        <dbReference type="Proteomes" id="UP000190166"/>
    </source>
</evidence>
<evidence type="ECO:0000256" key="1">
    <source>
        <dbReference type="SAM" id="Phobius"/>
    </source>
</evidence>